<name>A0ABD6BDB0_9EURY</name>
<feature type="domain" description="DUF8149" evidence="1">
    <location>
        <begin position="7"/>
        <end position="74"/>
    </location>
</feature>
<dbReference type="Proteomes" id="UP001597076">
    <property type="component" value="Unassembled WGS sequence"/>
</dbReference>
<dbReference type="AlphaFoldDB" id="A0ABD6BDB0"/>
<dbReference type="EMBL" id="JBHUDI010000003">
    <property type="protein sequence ID" value="MFD1562902.1"/>
    <property type="molecule type" value="Genomic_DNA"/>
</dbReference>
<proteinExistence type="predicted"/>
<dbReference type="Pfam" id="PF26476">
    <property type="entry name" value="DUF8149"/>
    <property type="match status" value="1"/>
</dbReference>
<gene>
    <name evidence="2" type="ORF">ACFR99_05000</name>
</gene>
<sequence>MANTTDADEDGPRVPIVCPACETTSRIPLADVADAIDRHNEQLHDGDDVAAVDPDIADRIADLAASDLGLLEDDGDSSH</sequence>
<evidence type="ECO:0000259" key="1">
    <source>
        <dbReference type="Pfam" id="PF26476"/>
    </source>
</evidence>
<evidence type="ECO:0000313" key="2">
    <source>
        <dbReference type="EMBL" id="MFD1562902.1"/>
    </source>
</evidence>
<organism evidence="2 3">
    <name type="scientific">Haloarchaeobius amylolyticus</name>
    <dbReference type="NCBI Taxonomy" id="1198296"/>
    <lineage>
        <taxon>Archaea</taxon>
        <taxon>Methanobacteriati</taxon>
        <taxon>Methanobacteriota</taxon>
        <taxon>Stenosarchaea group</taxon>
        <taxon>Halobacteria</taxon>
        <taxon>Halobacteriales</taxon>
        <taxon>Halorubellaceae</taxon>
        <taxon>Haloarchaeobius</taxon>
    </lineage>
</organism>
<evidence type="ECO:0000313" key="3">
    <source>
        <dbReference type="Proteomes" id="UP001597076"/>
    </source>
</evidence>
<protein>
    <recommendedName>
        <fullName evidence="1">DUF8149 domain-containing protein</fullName>
    </recommendedName>
</protein>
<keyword evidence="3" id="KW-1185">Reference proteome</keyword>
<comment type="caution">
    <text evidence="2">The sequence shown here is derived from an EMBL/GenBank/DDBJ whole genome shotgun (WGS) entry which is preliminary data.</text>
</comment>
<reference evidence="2 3" key="1">
    <citation type="journal article" date="2019" name="Int. J. Syst. Evol. Microbiol.">
        <title>The Global Catalogue of Microorganisms (GCM) 10K type strain sequencing project: providing services to taxonomists for standard genome sequencing and annotation.</title>
        <authorList>
            <consortium name="The Broad Institute Genomics Platform"/>
            <consortium name="The Broad Institute Genome Sequencing Center for Infectious Disease"/>
            <person name="Wu L."/>
            <person name="Ma J."/>
        </authorList>
    </citation>
    <scope>NUCLEOTIDE SEQUENCE [LARGE SCALE GENOMIC DNA]</scope>
    <source>
        <strain evidence="2 3">CGMCC 1.12230</strain>
    </source>
</reference>
<dbReference type="InterPro" id="IPR058462">
    <property type="entry name" value="DUF8149"/>
</dbReference>
<accession>A0ABD6BDB0</accession>
<dbReference type="RefSeq" id="WP_390284948.1">
    <property type="nucleotide sequence ID" value="NZ_JBHUDI010000003.1"/>
</dbReference>